<evidence type="ECO:0000313" key="2">
    <source>
        <dbReference type="EMBL" id="KAJ4482559.1"/>
    </source>
</evidence>
<dbReference type="SUPFAM" id="SSF55729">
    <property type="entry name" value="Acyl-CoA N-acyltransferases (Nat)"/>
    <property type="match status" value="1"/>
</dbReference>
<proteinExistence type="predicted"/>
<evidence type="ECO:0000313" key="3">
    <source>
        <dbReference type="Proteomes" id="UP001150266"/>
    </source>
</evidence>
<dbReference type="Pfam" id="PF00583">
    <property type="entry name" value="Acetyltransf_1"/>
    <property type="match status" value="1"/>
</dbReference>
<accession>A0A9W9DRM4</accession>
<keyword evidence="3" id="KW-1185">Reference proteome</keyword>
<sequence length="176" mass="19614">MNTTIPLQIRQIAVERTVSLRHEVLWPDMPIDNVKLPEDKHGWHFGAFVDESLANDDPIAVISLFLDHVPIDNGAAGGSGAFPDNDSINVPSEIIAVRFRKFACKTNMQGQGVGTALLKHAMQFARSELKAEVFWCDARVSSAAWYSGRGLSQFGHKFFKGPVEYVRMRALMDVEQ</sequence>
<reference evidence="2" key="1">
    <citation type="submission" date="2022-08" db="EMBL/GenBank/DDBJ databases">
        <title>A Global Phylogenomic Analysis of the Shiitake Genus Lentinula.</title>
        <authorList>
            <consortium name="DOE Joint Genome Institute"/>
            <person name="Sierra-Patev S."/>
            <person name="Min B."/>
            <person name="Naranjo-Ortiz M."/>
            <person name="Looney B."/>
            <person name="Konkel Z."/>
            <person name="Slot J.C."/>
            <person name="Sakamoto Y."/>
            <person name="Steenwyk J.L."/>
            <person name="Rokas A."/>
            <person name="Carro J."/>
            <person name="Camarero S."/>
            <person name="Ferreira P."/>
            <person name="Molpeceres G."/>
            <person name="Ruiz-Duenas F.J."/>
            <person name="Serrano A."/>
            <person name="Henrissat B."/>
            <person name="Drula E."/>
            <person name="Hughes K.W."/>
            <person name="Mata J.L."/>
            <person name="Ishikawa N.K."/>
            <person name="Vargas-Isla R."/>
            <person name="Ushijima S."/>
            <person name="Smith C.A."/>
            <person name="Ahrendt S."/>
            <person name="Andreopoulos W."/>
            <person name="He G."/>
            <person name="Labutti K."/>
            <person name="Lipzen A."/>
            <person name="Ng V."/>
            <person name="Riley R."/>
            <person name="Sandor L."/>
            <person name="Barry K."/>
            <person name="Martinez A.T."/>
            <person name="Xiao Y."/>
            <person name="Gibbons J.G."/>
            <person name="Terashima K."/>
            <person name="Grigoriev I.V."/>
            <person name="Hibbett D.S."/>
        </authorList>
    </citation>
    <scope>NUCLEOTIDE SEQUENCE</scope>
    <source>
        <strain evidence="2">JLM2183</strain>
    </source>
</reference>
<feature type="domain" description="N-acetyltransferase" evidence="1">
    <location>
        <begin position="73"/>
        <end position="140"/>
    </location>
</feature>
<evidence type="ECO:0000259" key="1">
    <source>
        <dbReference type="Pfam" id="PF00583"/>
    </source>
</evidence>
<organism evidence="2 3">
    <name type="scientific">Lentinula aciculospora</name>
    <dbReference type="NCBI Taxonomy" id="153920"/>
    <lineage>
        <taxon>Eukaryota</taxon>
        <taxon>Fungi</taxon>
        <taxon>Dikarya</taxon>
        <taxon>Basidiomycota</taxon>
        <taxon>Agaricomycotina</taxon>
        <taxon>Agaricomycetes</taxon>
        <taxon>Agaricomycetidae</taxon>
        <taxon>Agaricales</taxon>
        <taxon>Marasmiineae</taxon>
        <taxon>Omphalotaceae</taxon>
        <taxon>Lentinula</taxon>
    </lineage>
</organism>
<dbReference type="InterPro" id="IPR016181">
    <property type="entry name" value="Acyl_CoA_acyltransferase"/>
</dbReference>
<dbReference type="GO" id="GO:0016747">
    <property type="term" value="F:acyltransferase activity, transferring groups other than amino-acyl groups"/>
    <property type="evidence" value="ECO:0007669"/>
    <property type="project" value="InterPro"/>
</dbReference>
<comment type="caution">
    <text evidence="2">The sequence shown here is derived from an EMBL/GenBank/DDBJ whole genome shotgun (WGS) entry which is preliminary data.</text>
</comment>
<dbReference type="InterPro" id="IPR000182">
    <property type="entry name" value="GNAT_dom"/>
</dbReference>
<dbReference type="Proteomes" id="UP001150266">
    <property type="component" value="Unassembled WGS sequence"/>
</dbReference>
<gene>
    <name evidence="2" type="ORF">J3R30DRAFT_3460525</name>
</gene>
<dbReference type="OrthoDB" id="410198at2759"/>
<protein>
    <recommendedName>
        <fullName evidence="1">N-acetyltransferase domain-containing protein</fullName>
    </recommendedName>
</protein>
<dbReference type="Gene3D" id="3.40.630.30">
    <property type="match status" value="1"/>
</dbReference>
<dbReference type="AlphaFoldDB" id="A0A9W9DRM4"/>
<dbReference type="EMBL" id="JAOTPV010000005">
    <property type="protein sequence ID" value="KAJ4482559.1"/>
    <property type="molecule type" value="Genomic_DNA"/>
</dbReference>
<name>A0A9W9DRM4_9AGAR</name>
<dbReference type="CDD" id="cd04301">
    <property type="entry name" value="NAT_SF"/>
    <property type="match status" value="1"/>
</dbReference>